<evidence type="ECO:0000313" key="4">
    <source>
        <dbReference type="EMBL" id="CRG92275.1"/>
    </source>
</evidence>
<dbReference type="OMA" id="QASTTFV"/>
<dbReference type="OrthoDB" id="1673781at2759"/>
<dbReference type="CDD" id="cd00088">
    <property type="entry name" value="HPT"/>
    <property type="match status" value="1"/>
</dbReference>
<sequence length="219" mass="25067">MDTTNFRLLRNTLPSLCWVMGVLQFETFGVPYSLVYSLELFASHQLRNQSDTIRDSYYTMAPTQDDEIPDLHQYSDLIDTDTFEQILEMDEDEDDRDFSRGIVYGFFEQAESTFHNMDKAFAEKNFDDLSSLGHFLKGSSATLGLTKVKDACEKIQHCKEELPDGDSEKDKAIDGIEKTLKEGKSDYEEVASILKRFFGDTGESEKEKDKKEPESPESD</sequence>
<dbReference type="STRING" id="28573.A0A0U1M9M5"/>
<reference evidence="4 5" key="1">
    <citation type="submission" date="2015-04" db="EMBL/GenBank/DDBJ databases">
        <authorList>
            <person name="Syromyatnikov M.Y."/>
            <person name="Popov V.N."/>
        </authorList>
    </citation>
    <scope>NUCLEOTIDE SEQUENCE [LARGE SCALE GENOMIC DNA]</scope>
    <source>
        <strain evidence="4">WF-38-12</strain>
    </source>
</reference>
<gene>
    <name evidence="4" type="ORF">PISL3812_09332</name>
</gene>
<dbReference type="GO" id="GO:0005737">
    <property type="term" value="C:cytoplasm"/>
    <property type="evidence" value="ECO:0007669"/>
    <property type="project" value="TreeGrafter"/>
</dbReference>
<dbReference type="InterPro" id="IPR045871">
    <property type="entry name" value="AHP1-5/YPD1"/>
</dbReference>
<evidence type="ECO:0000256" key="2">
    <source>
        <dbReference type="SAM" id="MobiDB-lite"/>
    </source>
</evidence>
<dbReference type="SUPFAM" id="SSF47226">
    <property type="entry name" value="Histidine-containing phosphotransfer domain, HPT domain"/>
    <property type="match status" value="1"/>
</dbReference>
<dbReference type="SMART" id="SM00073">
    <property type="entry name" value="HPT"/>
    <property type="match status" value="1"/>
</dbReference>
<dbReference type="InterPro" id="IPR036641">
    <property type="entry name" value="HPT_dom_sf"/>
</dbReference>
<dbReference type="PANTHER" id="PTHR28242:SF52">
    <property type="entry name" value="PHOSPHORELAY INTERMEDIATE PROTEIN YPD1"/>
    <property type="match status" value="1"/>
</dbReference>
<dbReference type="PROSITE" id="PS50894">
    <property type="entry name" value="HPT"/>
    <property type="match status" value="1"/>
</dbReference>
<dbReference type="Pfam" id="PF01627">
    <property type="entry name" value="Hpt"/>
    <property type="match status" value="1"/>
</dbReference>
<dbReference type="EMBL" id="CVMT01000012">
    <property type="protein sequence ID" value="CRG92275.1"/>
    <property type="molecule type" value="Genomic_DNA"/>
</dbReference>
<dbReference type="GO" id="GO:0005634">
    <property type="term" value="C:nucleus"/>
    <property type="evidence" value="ECO:0007669"/>
    <property type="project" value="TreeGrafter"/>
</dbReference>
<dbReference type="Proteomes" id="UP000054383">
    <property type="component" value="Unassembled WGS sequence"/>
</dbReference>
<evidence type="ECO:0000259" key="3">
    <source>
        <dbReference type="PROSITE" id="PS50894"/>
    </source>
</evidence>
<accession>A0A0U1M9M5</accession>
<feature type="domain" description="HPt" evidence="3">
    <location>
        <begin position="95"/>
        <end position="194"/>
    </location>
</feature>
<dbReference type="GO" id="GO:0000160">
    <property type="term" value="P:phosphorelay signal transduction system"/>
    <property type="evidence" value="ECO:0007669"/>
    <property type="project" value="InterPro"/>
</dbReference>
<keyword evidence="1" id="KW-0597">Phosphoprotein</keyword>
<dbReference type="GO" id="GO:0009927">
    <property type="term" value="F:histidine phosphotransfer kinase activity"/>
    <property type="evidence" value="ECO:0007669"/>
    <property type="project" value="InterPro"/>
</dbReference>
<dbReference type="InterPro" id="IPR008207">
    <property type="entry name" value="Sig_transdc_His_kin_Hpt_dom"/>
</dbReference>
<feature type="region of interest" description="Disordered" evidence="2">
    <location>
        <begin position="198"/>
        <end position="219"/>
    </location>
</feature>
<feature type="modified residue" description="Phosphohistidine" evidence="1">
    <location>
        <position position="134"/>
    </location>
</feature>
<name>A0A0U1M9M5_TALIS</name>
<dbReference type="Gene3D" id="1.20.120.160">
    <property type="entry name" value="HPT domain"/>
    <property type="match status" value="1"/>
</dbReference>
<evidence type="ECO:0000313" key="5">
    <source>
        <dbReference type="Proteomes" id="UP000054383"/>
    </source>
</evidence>
<dbReference type="AlphaFoldDB" id="A0A0U1M9M5"/>
<proteinExistence type="predicted"/>
<dbReference type="GO" id="GO:0043424">
    <property type="term" value="F:protein histidine kinase binding"/>
    <property type="evidence" value="ECO:0007669"/>
    <property type="project" value="InterPro"/>
</dbReference>
<dbReference type="PANTHER" id="PTHR28242">
    <property type="entry name" value="PHOSPHORELAY INTERMEDIATE PROTEIN YPD1"/>
    <property type="match status" value="1"/>
</dbReference>
<organism evidence="4 5">
    <name type="scientific">Talaromyces islandicus</name>
    <name type="common">Penicillium islandicum</name>
    <dbReference type="NCBI Taxonomy" id="28573"/>
    <lineage>
        <taxon>Eukaryota</taxon>
        <taxon>Fungi</taxon>
        <taxon>Dikarya</taxon>
        <taxon>Ascomycota</taxon>
        <taxon>Pezizomycotina</taxon>
        <taxon>Eurotiomycetes</taxon>
        <taxon>Eurotiomycetidae</taxon>
        <taxon>Eurotiales</taxon>
        <taxon>Trichocomaceae</taxon>
        <taxon>Talaromyces</taxon>
        <taxon>Talaromyces sect. Islandici</taxon>
    </lineage>
</organism>
<evidence type="ECO:0000256" key="1">
    <source>
        <dbReference type="PROSITE-ProRule" id="PRU00110"/>
    </source>
</evidence>
<keyword evidence="5" id="KW-1185">Reference proteome</keyword>
<feature type="compositionally biased region" description="Basic and acidic residues" evidence="2">
    <location>
        <begin position="203"/>
        <end position="219"/>
    </location>
</feature>
<protein>
    <submittedName>
        <fullName evidence="4">Osomolarity two-component system, phosphorelay intermediate protein YPD1</fullName>
    </submittedName>
</protein>